<dbReference type="PRINTS" id="PR01775">
    <property type="entry name" value="GLFROXRDTASE"/>
</dbReference>
<dbReference type="SUPFAM" id="SSF51735">
    <property type="entry name" value="NAD(P)-binding Rossmann-fold domains"/>
    <property type="match status" value="1"/>
</dbReference>
<dbReference type="AlphaFoldDB" id="A0A1D8AUG3"/>
<reference evidence="5 6" key="1">
    <citation type="submission" date="2016-06" db="EMBL/GenBank/DDBJ databases">
        <title>Three novel species with peptidoglycan cell walls form the new genus Lacunisphaera gen. nov. in the family Opitutaceae of the verrucomicrobial subdivision 4.</title>
        <authorList>
            <person name="Rast P."/>
            <person name="Gloeckner I."/>
            <person name="Jogler M."/>
            <person name="Boedeker C."/>
            <person name="Jeske O."/>
            <person name="Wiegand S."/>
            <person name="Reinhardt R."/>
            <person name="Schumann P."/>
            <person name="Rohde M."/>
            <person name="Spring S."/>
            <person name="Gloeckner F.O."/>
            <person name="Jogler C."/>
        </authorList>
    </citation>
    <scope>NUCLEOTIDE SEQUENCE [LARGE SCALE GENOMIC DNA]</scope>
    <source>
        <strain evidence="5 6">IG16b</strain>
    </source>
</reference>
<dbReference type="InterPro" id="IPR036291">
    <property type="entry name" value="NAD(P)-bd_dom_sf"/>
</dbReference>
<dbReference type="Gene3D" id="3.30.360.10">
    <property type="entry name" value="Dihydrodipicolinate Reductase, domain 2"/>
    <property type="match status" value="1"/>
</dbReference>
<dbReference type="Pfam" id="PF22725">
    <property type="entry name" value="GFO_IDH_MocA_C3"/>
    <property type="match status" value="1"/>
</dbReference>
<dbReference type="OrthoDB" id="9815825at2"/>
<organism evidence="5 6">
    <name type="scientific">Lacunisphaera limnophila</name>
    <dbReference type="NCBI Taxonomy" id="1838286"/>
    <lineage>
        <taxon>Bacteria</taxon>
        <taxon>Pseudomonadati</taxon>
        <taxon>Verrucomicrobiota</taxon>
        <taxon>Opitutia</taxon>
        <taxon>Opitutales</taxon>
        <taxon>Opitutaceae</taxon>
        <taxon>Lacunisphaera</taxon>
    </lineage>
</organism>
<dbReference type="PANTHER" id="PTHR22604">
    <property type="entry name" value="OXIDOREDUCTASES"/>
    <property type="match status" value="1"/>
</dbReference>
<dbReference type="GO" id="GO:0000166">
    <property type="term" value="F:nucleotide binding"/>
    <property type="evidence" value="ECO:0007669"/>
    <property type="project" value="InterPro"/>
</dbReference>
<evidence type="ECO:0000313" key="5">
    <source>
        <dbReference type="EMBL" id="AOS44525.1"/>
    </source>
</evidence>
<dbReference type="KEGG" id="obg:Verru16b_01587"/>
<dbReference type="EMBL" id="CP016094">
    <property type="protein sequence ID" value="AOS44525.1"/>
    <property type="molecule type" value="Genomic_DNA"/>
</dbReference>
<name>A0A1D8AUG3_9BACT</name>
<dbReference type="SUPFAM" id="SSF55347">
    <property type="entry name" value="Glyceraldehyde-3-phosphate dehydrogenase-like, C-terminal domain"/>
    <property type="match status" value="1"/>
</dbReference>
<dbReference type="InterPro" id="IPR006311">
    <property type="entry name" value="TAT_signal"/>
</dbReference>
<dbReference type="Proteomes" id="UP000095228">
    <property type="component" value="Chromosome"/>
</dbReference>
<dbReference type="InterPro" id="IPR050984">
    <property type="entry name" value="Gfo/Idh/MocA_domain"/>
</dbReference>
<feature type="domain" description="Gfo/Idh/MocA-like oxidoreductase N-terminal" evidence="3">
    <location>
        <begin position="43"/>
        <end position="166"/>
    </location>
</feature>
<dbReference type="PROSITE" id="PS51318">
    <property type="entry name" value="TAT"/>
    <property type="match status" value="1"/>
</dbReference>
<dbReference type="RefSeq" id="WP_069961764.1">
    <property type="nucleotide sequence ID" value="NZ_CP016094.1"/>
</dbReference>
<dbReference type="PANTHER" id="PTHR22604:SF105">
    <property type="entry name" value="TRANS-1,2-DIHYDROBENZENE-1,2-DIOL DEHYDROGENASE"/>
    <property type="match status" value="1"/>
</dbReference>
<proteinExistence type="inferred from homology"/>
<dbReference type="Pfam" id="PF01408">
    <property type="entry name" value="GFO_IDH_MocA"/>
    <property type="match status" value="1"/>
</dbReference>
<keyword evidence="6" id="KW-1185">Reference proteome</keyword>
<evidence type="ECO:0000259" key="4">
    <source>
        <dbReference type="Pfam" id="PF22725"/>
    </source>
</evidence>
<accession>A0A1D8AUG3</accession>
<evidence type="ECO:0000259" key="3">
    <source>
        <dbReference type="Pfam" id="PF01408"/>
    </source>
</evidence>
<dbReference type="EC" id="1.1.99.28" evidence="5"/>
<protein>
    <submittedName>
        <fullName evidence="5">Glucose--fructose oxidoreductase</fullName>
        <ecNumber evidence="5">1.1.99.28</ecNumber>
    </submittedName>
</protein>
<dbReference type="PATRIC" id="fig|1838286.3.peg.1604"/>
<evidence type="ECO:0000313" key="6">
    <source>
        <dbReference type="Proteomes" id="UP000095228"/>
    </source>
</evidence>
<dbReference type="InterPro" id="IPR008354">
    <property type="entry name" value="Glc-Fru_OxRdtase_bac"/>
</dbReference>
<dbReference type="STRING" id="1838286.Verru16b_01587"/>
<gene>
    <name evidence="5" type="primary">gfo_3</name>
    <name evidence="5" type="ORF">Verru16b_01587</name>
</gene>
<sequence>MNSTPAPRPVTRRQFLGRVSAASALALAPRSLFAQAAAGRKLGVALVGLGGYSTGQLGPALRLTSHCQLTGVVTGSVEKGKKWAADYGFPETSIYDYSTMARLADNPAIDIVYVVTPNGLHAEHAIAAAQAGKHVICEKPMANTVADCDAIIAACQKAGVRLGIGYRLHYDPTHAELRRLARTQEFGPFLKMDGGFGFTMGRSQWRAQKKLAGGGPLMDLGVYVLQEALMASGEVPPVALTARELPKLRPEFFVDVEETIEWTLEFANGARATGWTSYNANRNDFRAEAKDGWYEISSAYGYKGQKAVTSRGPVTVTPPASQQALQMDAFARDVLDGTPSLVPGEMGRRDMVMVEAIYASAAAGGKRVELKF</sequence>
<keyword evidence="2 5" id="KW-0560">Oxidoreductase</keyword>
<dbReference type="GO" id="GO:0047061">
    <property type="term" value="F:glucose-fructose oxidoreductase activity"/>
    <property type="evidence" value="ECO:0007669"/>
    <property type="project" value="UniProtKB-EC"/>
</dbReference>
<dbReference type="InterPro" id="IPR055170">
    <property type="entry name" value="GFO_IDH_MocA-like_dom"/>
</dbReference>
<evidence type="ECO:0000256" key="2">
    <source>
        <dbReference type="ARBA" id="ARBA00023002"/>
    </source>
</evidence>
<dbReference type="InterPro" id="IPR000683">
    <property type="entry name" value="Gfo/Idh/MocA-like_OxRdtase_N"/>
</dbReference>
<comment type="similarity">
    <text evidence="1">Belongs to the Gfo/Idh/MocA family.</text>
</comment>
<evidence type="ECO:0000256" key="1">
    <source>
        <dbReference type="ARBA" id="ARBA00010928"/>
    </source>
</evidence>
<feature type="domain" description="GFO/IDH/MocA-like oxidoreductase" evidence="4">
    <location>
        <begin position="175"/>
        <end position="288"/>
    </location>
</feature>
<dbReference type="Gene3D" id="3.40.50.720">
    <property type="entry name" value="NAD(P)-binding Rossmann-like Domain"/>
    <property type="match status" value="1"/>
</dbReference>